<dbReference type="PANTHER" id="PTHR27009">
    <property type="entry name" value="RUST RESISTANCE KINASE LR10-RELATED"/>
    <property type="match status" value="1"/>
</dbReference>
<evidence type="ECO:0000256" key="5">
    <source>
        <dbReference type="ARBA" id="ARBA00022989"/>
    </source>
</evidence>
<keyword evidence="2" id="KW-0723">Serine/threonine-protein kinase</keyword>
<comment type="subcellular location">
    <subcellularLocation>
        <location evidence="1">Membrane</location>
        <topology evidence="1">Single-pass type I membrane protein</topology>
    </subcellularLocation>
</comment>
<evidence type="ECO:0000256" key="2">
    <source>
        <dbReference type="ARBA" id="ARBA00022527"/>
    </source>
</evidence>
<reference evidence="8 9" key="1">
    <citation type="journal article" date="2018" name="Front. Plant Sci.">
        <title>Red Clover (Trifolium pratense) and Zigzag Clover (T. medium) - A Picture of Genomic Similarities and Differences.</title>
        <authorList>
            <person name="Dluhosova J."/>
            <person name="Istvanek J."/>
            <person name="Nedelnik J."/>
            <person name="Repkova J."/>
        </authorList>
    </citation>
    <scope>NUCLEOTIDE SEQUENCE [LARGE SCALE GENOMIC DNA]</scope>
    <source>
        <strain evidence="9">cv. 10/8</strain>
        <tissue evidence="8">Leaf</tissue>
    </source>
</reference>
<dbReference type="Proteomes" id="UP000265520">
    <property type="component" value="Unassembled WGS sequence"/>
</dbReference>
<evidence type="ECO:0000313" key="8">
    <source>
        <dbReference type="EMBL" id="MCI75585.1"/>
    </source>
</evidence>
<keyword evidence="7" id="KW-0325">Glycoprotein</keyword>
<evidence type="ECO:0000256" key="3">
    <source>
        <dbReference type="ARBA" id="ARBA00022692"/>
    </source>
</evidence>
<evidence type="ECO:0000256" key="6">
    <source>
        <dbReference type="ARBA" id="ARBA00023136"/>
    </source>
</evidence>
<name>A0A392UUW9_9FABA</name>
<proteinExistence type="predicted"/>
<accession>A0A392UUW9</accession>
<keyword evidence="3" id="KW-0812">Transmembrane</keyword>
<evidence type="ECO:0000313" key="9">
    <source>
        <dbReference type="Proteomes" id="UP000265520"/>
    </source>
</evidence>
<dbReference type="GO" id="GO:0016020">
    <property type="term" value="C:membrane"/>
    <property type="evidence" value="ECO:0007669"/>
    <property type="project" value="UniProtKB-SubCell"/>
</dbReference>
<organism evidence="8 9">
    <name type="scientific">Trifolium medium</name>
    <dbReference type="NCBI Taxonomy" id="97028"/>
    <lineage>
        <taxon>Eukaryota</taxon>
        <taxon>Viridiplantae</taxon>
        <taxon>Streptophyta</taxon>
        <taxon>Embryophyta</taxon>
        <taxon>Tracheophyta</taxon>
        <taxon>Spermatophyta</taxon>
        <taxon>Magnoliopsida</taxon>
        <taxon>eudicotyledons</taxon>
        <taxon>Gunneridae</taxon>
        <taxon>Pentapetalae</taxon>
        <taxon>rosids</taxon>
        <taxon>fabids</taxon>
        <taxon>Fabales</taxon>
        <taxon>Fabaceae</taxon>
        <taxon>Papilionoideae</taxon>
        <taxon>50 kb inversion clade</taxon>
        <taxon>NPAAA clade</taxon>
        <taxon>Hologalegina</taxon>
        <taxon>IRL clade</taxon>
        <taxon>Trifolieae</taxon>
        <taxon>Trifolium</taxon>
    </lineage>
</organism>
<dbReference type="GO" id="GO:0004674">
    <property type="term" value="F:protein serine/threonine kinase activity"/>
    <property type="evidence" value="ECO:0007669"/>
    <property type="project" value="UniProtKB-KW"/>
</dbReference>
<keyword evidence="8" id="KW-0808">Transferase</keyword>
<keyword evidence="4" id="KW-0732">Signal</keyword>
<dbReference type="AlphaFoldDB" id="A0A392UUW9"/>
<dbReference type="InterPro" id="IPR045874">
    <property type="entry name" value="LRK10/LRL21-25-like"/>
</dbReference>
<keyword evidence="9" id="KW-1185">Reference proteome</keyword>
<dbReference type="EMBL" id="LXQA010886185">
    <property type="protein sequence ID" value="MCI75585.1"/>
    <property type="molecule type" value="Genomic_DNA"/>
</dbReference>
<keyword evidence="8" id="KW-0675">Receptor</keyword>
<evidence type="ECO:0000256" key="4">
    <source>
        <dbReference type="ARBA" id="ARBA00022729"/>
    </source>
</evidence>
<keyword evidence="5" id="KW-1133">Transmembrane helix</keyword>
<evidence type="ECO:0000256" key="7">
    <source>
        <dbReference type="ARBA" id="ARBA00023180"/>
    </source>
</evidence>
<protein>
    <submittedName>
        <fullName evidence="8">Receptor-like kinase</fullName>
    </submittedName>
</protein>
<evidence type="ECO:0000256" key="1">
    <source>
        <dbReference type="ARBA" id="ARBA00004479"/>
    </source>
</evidence>
<feature type="non-terminal residue" evidence="8">
    <location>
        <position position="61"/>
    </location>
</feature>
<keyword evidence="8" id="KW-0418">Kinase</keyword>
<keyword evidence="6" id="KW-0472">Membrane</keyword>
<comment type="caution">
    <text evidence="8">The sequence shown here is derived from an EMBL/GenBank/DDBJ whole genome shotgun (WGS) entry which is preliminary data.</text>
</comment>
<sequence length="61" mass="7112">MKLAKKMMIVALWCIQTKPIDRPPMDKVLEMLEEDENLQIPNKCYIYAQDLRAEDVTDNSA</sequence>